<evidence type="ECO:0000256" key="5">
    <source>
        <dbReference type="HAMAP-Rule" id="MF_03150"/>
    </source>
</evidence>
<keyword evidence="5" id="KW-0496">Mitochondrion</keyword>
<dbReference type="InterPro" id="IPR004412">
    <property type="entry name" value="GatA"/>
</dbReference>
<dbReference type="PANTHER" id="PTHR11895:SF7">
    <property type="entry name" value="GLUTAMYL-TRNA(GLN) AMIDOTRANSFERASE SUBUNIT A, MITOCHONDRIAL"/>
    <property type="match status" value="1"/>
</dbReference>
<reference evidence="7" key="1">
    <citation type="submission" date="2021-06" db="EMBL/GenBank/DDBJ databases">
        <authorList>
            <person name="Hodson N. C."/>
            <person name="Mongue J. A."/>
            <person name="Jaron S. K."/>
        </authorList>
    </citation>
    <scope>NUCLEOTIDE SEQUENCE</scope>
</reference>
<feature type="active site" description="Acyl-ester intermediate" evidence="5">
    <location>
        <position position="180"/>
    </location>
</feature>
<keyword evidence="8" id="KW-1185">Reference proteome</keyword>
<dbReference type="GO" id="GO:0032543">
    <property type="term" value="P:mitochondrial translation"/>
    <property type="evidence" value="ECO:0007669"/>
    <property type="project" value="UniProtKB-UniRule"/>
</dbReference>
<evidence type="ECO:0000256" key="2">
    <source>
        <dbReference type="ARBA" id="ARBA00022741"/>
    </source>
</evidence>
<dbReference type="EMBL" id="CAJVCH010159010">
    <property type="protein sequence ID" value="CAG7728133.1"/>
    <property type="molecule type" value="Genomic_DNA"/>
</dbReference>
<evidence type="ECO:0000256" key="4">
    <source>
        <dbReference type="ARBA" id="ARBA00022917"/>
    </source>
</evidence>
<evidence type="ECO:0000313" key="7">
    <source>
        <dbReference type="EMBL" id="CAG7728133.1"/>
    </source>
</evidence>
<keyword evidence="4 5" id="KW-0648">Protein biosynthesis</keyword>
<proteinExistence type="inferred from homology"/>
<dbReference type="PANTHER" id="PTHR11895">
    <property type="entry name" value="TRANSAMIDASE"/>
    <property type="match status" value="1"/>
</dbReference>
<dbReference type="GO" id="GO:0070681">
    <property type="term" value="P:glutaminyl-tRNAGln biosynthesis via transamidation"/>
    <property type="evidence" value="ECO:0007669"/>
    <property type="project" value="UniProtKB-UniRule"/>
</dbReference>
<dbReference type="GO" id="GO:0050567">
    <property type="term" value="F:glutaminyl-tRNA synthase (glutamine-hydrolyzing) activity"/>
    <property type="evidence" value="ECO:0007669"/>
    <property type="project" value="UniProtKB-UniRule"/>
</dbReference>
<keyword evidence="3 5" id="KW-0067">ATP-binding</keyword>
<dbReference type="AlphaFoldDB" id="A0A8J2NVM4"/>
<dbReference type="Proteomes" id="UP000708208">
    <property type="component" value="Unassembled WGS sequence"/>
</dbReference>
<dbReference type="EC" id="6.3.5.7" evidence="5"/>
<organism evidence="7 8">
    <name type="scientific">Allacma fusca</name>
    <dbReference type="NCBI Taxonomy" id="39272"/>
    <lineage>
        <taxon>Eukaryota</taxon>
        <taxon>Metazoa</taxon>
        <taxon>Ecdysozoa</taxon>
        <taxon>Arthropoda</taxon>
        <taxon>Hexapoda</taxon>
        <taxon>Collembola</taxon>
        <taxon>Symphypleona</taxon>
        <taxon>Sminthuridae</taxon>
        <taxon>Allacma</taxon>
    </lineage>
</organism>
<evidence type="ECO:0000256" key="3">
    <source>
        <dbReference type="ARBA" id="ARBA00022840"/>
    </source>
</evidence>
<comment type="similarity">
    <text evidence="5">Belongs to the amidase family. GatA subfamily.</text>
</comment>
<feature type="active site" description="Charge relay system" evidence="5">
    <location>
        <position position="70"/>
    </location>
</feature>
<evidence type="ECO:0000259" key="6">
    <source>
        <dbReference type="Pfam" id="PF01425"/>
    </source>
</evidence>
<keyword evidence="2 5" id="KW-0547">Nucleotide-binding</keyword>
<gene>
    <name evidence="7" type="ORF">AFUS01_LOCUS16938</name>
</gene>
<feature type="active site" description="Charge relay system" evidence="5">
    <location>
        <position position="156"/>
    </location>
</feature>
<comment type="subcellular location">
    <subcellularLocation>
        <location evidence="5">Mitochondrion</location>
    </subcellularLocation>
</comment>
<name>A0A8J2NVM4_9HEXA</name>
<comment type="function">
    <text evidence="5">Allows the formation of correctly charged Gln-tRNA(Gln) through the transamidation of misacylated Glu-tRNA(Gln) in the mitochondria. The reaction takes place in the presence of glutamine and ATP through an activated gamma-phospho-Glu-tRNA(Gln).</text>
</comment>
<dbReference type="Pfam" id="PF01425">
    <property type="entry name" value="Amidase"/>
    <property type="match status" value="1"/>
</dbReference>
<feature type="domain" description="Amidase" evidence="6">
    <location>
        <begin position="23"/>
        <end position="476"/>
    </location>
</feature>
<accession>A0A8J2NVM4</accession>
<dbReference type="OrthoDB" id="421993at2759"/>
<dbReference type="GO" id="GO:0005739">
    <property type="term" value="C:mitochondrion"/>
    <property type="evidence" value="ECO:0007669"/>
    <property type="project" value="UniProtKB-SubCell"/>
</dbReference>
<dbReference type="GO" id="GO:0030956">
    <property type="term" value="C:glutamyl-tRNA(Gln) amidotransferase complex"/>
    <property type="evidence" value="ECO:0007669"/>
    <property type="project" value="UniProtKB-UniRule"/>
</dbReference>
<sequence length="498" mass="54220">MSLSIKEVVSRINSGSLTGRSLAEAAIDRAHKQKHLNAFTYICSKKDVERQLGEGSPKDLPLNGIPIAVKDNFCVKGMPATCGSKMLHNFKPPYTATVVQKLVDAGAVVLGKTNMDEFGMGNGTVDSIFGPTRNIWGLEKFMKDYSLPDWHVPGGSSGGSAVAVSAGICFAALGSDTGGSTRNPASYCGVVGLKPTYGLLSRFGLIPLVNSMDVPGILTRTVDDCALIFNTIKGFDDKDSTSVQHGLNGKKVETDDNTKVAGIKIGMPSEFFSHEMSPEVVECWKEISTLLKSSGAVVDEVSLPHTSYSIACYSVLNPCEVASNMARYDGLRYGHRTSKPESLRSTEALYAQTRHEGFNDVVRGRILTGNYFLLKENYEKFFCQAMKVRRLICQDFENVWKAGTELLLTPVTLTAAPTYSEFIKWDNRKQSSVQDYCTQSANMAGLPAISIPIKLNTTGLPLSVQLIGPKFSEELIFQVAKFIEASSNFQQLHATLDN</sequence>
<evidence type="ECO:0000313" key="8">
    <source>
        <dbReference type="Proteomes" id="UP000708208"/>
    </source>
</evidence>
<dbReference type="HAMAP" id="MF_00120">
    <property type="entry name" value="GatA"/>
    <property type="match status" value="1"/>
</dbReference>
<comment type="caution">
    <text evidence="7">The sequence shown here is derived from an EMBL/GenBank/DDBJ whole genome shotgun (WGS) entry which is preliminary data.</text>
</comment>
<keyword evidence="1 5" id="KW-0436">Ligase</keyword>
<dbReference type="GO" id="GO:0005524">
    <property type="term" value="F:ATP binding"/>
    <property type="evidence" value="ECO:0007669"/>
    <property type="project" value="UniProtKB-KW"/>
</dbReference>
<protein>
    <recommendedName>
        <fullName evidence="5">Glutamyl-tRNA(Gln) amidotransferase subunit A, mitochondrial</fullName>
        <shortName evidence="5">Glu-AdT subunit A</shortName>
        <ecNumber evidence="5">6.3.5.7</ecNumber>
    </recommendedName>
</protein>
<comment type="catalytic activity">
    <reaction evidence="5">
        <text>L-glutamyl-tRNA(Gln) + L-glutamine + ATP + H2O = L-glutaminyl-tRNA(Gln) + L-glutamate + ADP + phosphate + H(+)</text>
        <dbReference type="Rhea" id="RHEA:17521"/>
        <dbReference type="Rhea" id="RHEA-COMP:9681"/>
        <dbReference type="Rhea" id="RHEA-COMP:9684"/>
        <dbReference type="ChEBI" id="CHEBI:15377"/>
        <dbReference type="ChEBI" id="CHEBI:15378"/>
        <dbReference type="ChEBI" id="CHEBI:29985"/>
        <dbReference type="ChEBI" id="CHEBI:30616"/>
        <dbReference type="ChEBI" id="CHEBI:43474"/>
        <dbReference type="ChEBI" id="CHEBI:58359"/>
        <dbReference type="ChEBI" id="CHEBI:78520"/>
        <dbReference type="ChEBI" id="CHEBI:78521"/>
        <dbReference type="ChEBI" id="CHEBI:456216"/>
        <dbReference type="EC" id="6.3.5.7"/>
    </reaction>
</comment>
<dbReference type="InterPro" id="IPR023631">
    <property type="entry name" value="Amidase_dom"/>
</dbReference>
<evidence type="ECO:0000256" key="1">
    <source>
        <dbReference type="ARBA" id="ARBA00022598"/>
    </source>
</evidence>
<comment type="subunit">
    <text evidence="5">Subunit of the heterotrimeric GatCAB amidotransferase (AdT) complex, composed of A, B and C subunits.</text>
</comment>
<dbReference type="InterPro" id="IPR000120">
    <property type="entry name" value="Amidase"/>
</dbReference>